<proteinExistence type="predicted"/>
<dbReference type="OrthoDB" id="10013242at2"/>
<keyword evidence="2" id="KW-1185">Reference proteome</keyword>
<gene>
    <name evidence="1" type="ordered locus">cce_2550</name>
</gene>
<evidence type="ECO:0000313" key="1">
    <source>
        <dbReference type="EMBL" id="ACB51898.1"/>
    </source>
</evidence>
<protein>
    <submittedName>
        <fullName evidence="1">Uncharacterized protein</fullName>
    </submittedName>
</protein>
<evidence type="ECO:0000313" key="2">
    <source>
        <dbReference type="Proteomes" id="UP000001203"/>
    </source>
</evidence>
<dbReference type="REBASE" id="3988">
    <property type="entry name" value="Csp68KVI"/>
</dbReference>
<organism evidence="1 2">
    <name type="scientific">Crocosphaera subtropica (strain ATCC 51142 / BH68)</name>
    <name type="common">Cyanothece sp. (strain ATCC 51142)</name>
    <dbReference type="NCBI Taxonomy" id="43989"/>
    <lineage>
        <taxon>Bacteria</taxon>
        <taxon>Bacillati</taxon>
        <taxon>Cyanobacteriota</taxon>
        <taxon>Cyanophyceae</taxon>
        <taxon>Oscillatoriophycideae</taxon>
        <taxon>Chroococcales</taxon>
        <taxon>Aphanothecaceae</taxon>
        <taxon>Crocosphaera</taxon>
        <taxon>Crocosphaera subtropica</taxon>
    </lineage>
</organism>
<dbReference type="EMBL" id="CP000806">
    <property type="protein sequence ID" value="ACB51898.1"/>
    <property type="molecule type" value="Genomic_DNA"/>
</dbReference>
<dbReference type="STRING" id="43989.cce_2550"/>
<dbReference type="AlphaFoldDB" id="B1WSB2"/>
<dbReference type="eggNOG" id="ENOG50342QS">
    <property type="taxonomic scope" value="Bacteria"/>
</dbReference>
<dbReference type="Proteomes" id="UP000001203">
    <property type="component" value="Chromosome circular"/>
</dbReference>
<dbReference type="RefSeq" id="WP_009544759.1">
    <property type="nucleotide sequence ID" value="NC_010546.1"/>
</dbReference>
<dbReference type="KEGG" id="cyt:cce_2550"/>
<accession>B1WSB2</accession>
<reference evidence="1 2" key="1">
    <citation type="journal article" date="2008" name="Proc. Natl. Acad. Sci. U.S.A.">
        <title>The genome of Cyanothece 51142, a unicellular diazotrophic cyanobacterium important in the marine nitrogen cycle.</title>
        <authorList>
            <person name="Welsh E.A."/>
            <person name="Liberton M."/>
            <person name="Stoeckel J."/>
            <person name="Loh T."/>
            <person name="Elvitigala T."/>
            <person name="Wang C."/>
            <person name="Wollam A."/>
            <person name="Fulton R.S."/>
            <person name="Clifton S.W."/>
            <person name="Jacobs J.M."/>
            <person name="Aurora R."/>
            <person name="Ghosh B.K."/>
            <person name="Sherman L.A."/>
            <person name="Smith R.D."/>
            <person name="Wilson R.K."/>
            <person name="Pakrasi H.B."/>
        </authorList>
    </citation>
    <scope>NUCLEOTIDE SEQUENCE [LARGE SCALE GENOMIC DNA]</scope>
    <source>
        <strain evidence="2">ATCC 51142 / BH68</strain>
    </source>
</reference>
<name>B1WSB2_CROS5</name>
<dbReference type="HOGENOM" id="CLU_723082_0_0_3"/>
<sequence length="387" mass="45619">MANVKTVLRELSIAYYLYCLINHTVQNDLNPQNFAEVCQKILTNSQDATVTKEINKVKDLDNFKEYRDILINAEKLAKIIVSNRAFNLNKISTINWVGSKTKKDNNTDLMINSYEFSLKEDSYILRNMGLYYLINCLTGENRKQGLHIFREYALQEFNQWFVYTYEGLIKYLQNNDNEWTYKSNNYESSMILKGKELTLCYKKKNQSIIKISLPLELQSEEDFNSRMNSKLIEYSFSKWINQHFSTDSQYLYLKKYCSEQAGKNLIKFLKKNLSYNNPKFKRLLQIYPNTYYYAKSTEQGQYIYKVPSEEEFTDTIQVSQITYQVTKSQLNILTTLLNTTTQKKLILRNELRYSHGQFKGTPEAKLYLASDEKSLESIYLPIYPSNS</sequence>